<sequence length="239" mass="26709">MAHSSSNSVQYTHFPTYRRSLLLRPSMTHSFTESHLCHSSPQEVHGLQSQPKGRPTLLRPSKLQRTPLKPCLSPQSPTPSSISRHSKIKDSESRLRKNLSDLESRLDDLHSPRAAIKSSSPSPSLSSLLLPNSSRKPPTLLVGESPERKQPRFDNEILGIFLKNNGGYLDDSDDSDDDEEDSPNRPSRFSYHGPHLSPLAGRVNQQIAGSSHTKVHKVRSPRQTTTRDTNRRSLSMNVI</sequence>
<accession>E3JZB1</accession>
<evidence type="ECO:0000313" key="3">
    <source>
        <dbReference type="Proteomes" id="UP000008783"/>
    </source>
</evidence>
<feature type="compositionally biased region" description="Basic and acidic residues" evidence="1">
    <location>
        <begin position="145"/>
        <end position="155"/>
    </location>
</feature>
<dbReference type="InParanoid" id="E3JZB1"/>
<reference key="1">
    <citation type="submission" date="2007-01" db="EMBL/GenBank/DDBJ databases">
        <title>The Genome Sequence of Puccinia graminis f. sp. tritici Strain CRL 75-36-700-3.</title>
        <authorList>
            <consortium name="The Broad Institute Genome Sequencing Platform"/>
            <person name="Birren B."/>
            <person name="Lander E."/>
            <person name="Galagan J."/>
            <person name="Nusbaum C."/>
            <person name="Devon K."/>
            <person name="Cuomo C."/>
            <person name="Jaffe D."/>
            <person name="Butler J."/>
            <person name="Alvarez P."/>
            <person name="Gnerre S."/>
            <person name="Grabherr M."/>
            <person name="Mauceli E."/>
            <person name="Brockman W."/>
            <person name="Young S."/>
            <person name="LaButti K."/>
            <person name="Sykes S."/>
            <person name="DeCaprio D."/>
            <person name="Crawford M."/>
            <person name="Koehrsen M."/>
            <person name="Engels R."/>
            <person name="Montgomery P."/>
            <person name="Pearson M."/>
            <person name="Howarth C."/>
            <person name="Larson L."/>
            <person name="White J."/>
            <person name="Zeng Q."/>
            <person name="Kodira C."/>
            <person name="Yandava C."/>
            <person name="Alvarado L."/>
            <person name="O'Leary S."/>
            <person name="Szabo L."/>
            <person name="Dean R."/>
            <person name="Schein J."/>
        </authorList>
    </citation>
    <scope>NUCLEOTIDE SEQUENCE</scope>
    <source>
        <strain>CRL 75-36-700-3</strain>
    </source>
</reference>
<dbReference type="VEuPathDB" id="FungiDB:PGTG_03342"/>
<dbReference type="Proteomes" id="UP000008783">
    <property type="component" value="Unassembled WGS sequence"/>
</dbReference>
<dbReference type="EMBL" id="DS178267">
    <property type="protein sequence ID" value="EFP77386.1"/>
    <property type="molecule type" value="Genomic_DNA"/>
</dbReference>
<dbReference type="HOGENOM" id="CLU_1161632_0_0_1"/>
<feature type="compositionally biased region" description="Polar residues" evidence="1">
    <location>
        <begin position="221"/>
        <end position="239"/>
    </location>
</feature>
<dbReference type="GeneID" id="10538096"/>
<evidence type="ECO:0000313" key="2">
    <source>
        <dbReference type="EMBL" id="EFP77386.1"/>
    </source>
</evidence>
<feature type="region of interest" description="Disordered" evidence="1">
    <location>
        <begin position="39"/>
        <end position="95"/>
    </location>
</feature>
<dbReference type="RefSeq" id="XP_003321805.1">
    <property type="nucleotide sequence ID" value="XM_003321757.2"/>
</dbReference>
<dbReference type="KEGG" id="pgr:PGTG_03342"/>
<feature type="compositionally biased region" description="Polar residues" evidence="1">
    <location>
        <begin position="73"/>
        <end position="83"/>
    </location>
</feature>
<dbReference type="OrthoDB" id="2501106at2759"/>
<name>E3JZB1_PUCGT</name>
<organism evidence="2 3">
    <name type="scientific">Puccinia graminis f. sp. tritici (strain CRL 75-36-700-3 / race SCCL)</name>
    <name type="common">Black stem rust fungus</name>
    <dbReference type="NCBI Taxonomy" id="418459"/>
    <lineage>
        <taxon>Eukaryota</taxon>
        <taxon>Fungi</taxon>
        <taxon>Dikarya</taxon>
        <taxon>Basidiomycota</taxon>
        <taxon>Pucciniomycotina</taxon>
        <taxon>Pucciniomycetes</taxon>
        <taxon>Pucciniales</taxon>
        <taxon>Pucciniaceae</taxon>
        <taxon>Puccinia</taxon>
    </lineage>
</organism>
<feature type="compositionally biased region" description="Acidic residues" evidence="1">
    <location>
        <begin position="170"/>
        <end position="181"/>
    </location>
</feature>
<dbReference type="OMA" id="QPRFDNQ"/>
<feature type="compositionally biased region" description="Polar residues" evidence="1">
    <location>
        <begin position="203"/>
        <end position="212"/>
    </location>
</feature>
<evidence type="ECO:0000256" key="1">
    <source>
        <dbReference type="SAM" id="MobiDB-lite"/>
    </source>
</evidence>
<feature type="compositionally biased region" description="Low complexity" evidence="1">
    <location>
        <begin position="118"/>
        <end position="134"/>
    </location>
</feature>
<feature type="region of interest" description="Disordered" evidence="1">
    <location>
        <begin position="111"/>
        <end position="239"/>
    </location>
</feature>
<proteinExistence type="predicted"/>
<feature type="compositionally biased region" description="Polar residues" evidence="1">
    <location>
        <begin position="39"/>
        <end position="51"/>
    </location>
</feature>
<reference evidence="3" key="2">
    <citation type="journal article" date="2011" name="Proc. Natl. Acad. Sci. U.S.A.">
        <title>Obligate biotrophy features unraveled by the genomic analysis of rust fungi.</title>
        <authorList>
            <person name="Duplessis S."/>
            <person name="Cuomo C.A."/>
            <person name="Lin Y.-C."/>
            <person name="Aerts A."/>
            <person name="Tisserant E."/>
            <person name="Veneault-Fourrey C."/>
            <person name="Joly D.L."/>
            <person name="Hacquard S."/>
            <person name="Amselem J."/>
            <person name="Cantarel B.L."/>
            <person name="Chiu R."/>
            <person name="Coutinho P.M."/>
            <person name="Feau N."/>
            <person name="Field M."/>
            <person name="Frey P."/>
            <person name="Gelhaye E."/>
            <person name="Goldberg J."/>
            <person name="Grabherr M.G."/>
            <person name="Kodira C.D."/>
            <person name="Kohler A."/>
            <person name="Kuees U."/>
            <person name="Lindquist E.A."/>
            <person name="Lucas S.M."/>
            <person name="Mago R."/>
            <person name="Mauceli E."/>
            <person name="Morin E."/>
            <person name="Murat C."/>
            <person name="Pangilinan J.L."/>
            <person name="Park R."/>
            <person name="Pearson M."/>
            <person name="Quesneville H."/>
            <person name="Rouhier N."/>
            <person name="Sakthikumar S."/>
            <person name="Salamov A.A."/>
            <person name="Schmutz J."/>
            <person name="Selles B."/>
            <person name="Shapiro H."/>
            <person name="Tanguay P."/>
            <person name="Tuskan G.A."/>
            <person name="Henrissat B."/>
            <person name="Van de Peer Y."/>
            <person name="Rouze P."/>
            <person name="Ellis J.G."/>
            <person name="Dodds P.N."/>
            <person name="Schein J.E."/>
            <person name="Zhong S."/>
            <person name="Hamelin R.C."/>
            <person name="Grigoriev I.V."/>
            <person name="Szabo L.J."/>
            <person name="Martin F."/>
        </authorList>
    </citation>
    <scope>NUCLEOTIDE SEQUENCE [LARGE SCALE GENOMIC DNA]</scope>
    <source>
        <strain evidence="3">CRL 75-36-700-3 / race SCCL</strain>
    </source>
</reference>
<gene>
    <name evidence="2" type="ORF">PGTG_03342</name>
</gene>
<keyword evidence="3" id="KW-1185">Reference proteome</keyword>
<protein>
    <submittedName>
        <fullName evidence="2">Uncharacterized protein</fullName>
    </submittedName>
</protein>
<dbReference type="AlphaFoldDB" id="E3JZB1"/>